<evidence type="ECO:0000256" key="2">
    <source>
        <dbReference type="PROSITE-ProRule" id="PRU00497"/>
    </source>
</evidence>
<evidence type="ECO:0008006" key="6">
    <source>
        <dbReference type="Google" id="ProtNLM"/>
    </source>
</evidence>
<dbReference type="InterPro" id="IPR051217">
    <property type="entry name" value="Insect_Cuticle_Struc_Prot"/>
</dbReference>
<feature type="compositionally biased region" description="Low complexity" evidence="3">
    <location>
        <begin position="137"/>
        <end position="160"/>
    </location>
</feature>
<keyword evidence="5" id="KW-1185">Reference proteome</keyword>
<dbReference type="PANTHER" id="PTHR12236:SF79">
    <property type="entry name" value="CUTICULAR PROTEIN 50CB-RELATED"/>
    <property type="match status" value="1"/>
</dbReference>
<dbReference type="GO" id="GO:0031012">
    <property type="term" value="C:extracellular matrix"/>
    <property type="evidence" value="ECO:0007669"/>
    <property type="project" value="TreeGrafter"/>
</dbReference>
<dbReference type="GO" id="GO:0042302">
    <property type="term" value="F:structural constituent of cuticle"/>
    <property type="evidence" value="ECO:0007669"/>
    <property type="project" value="UniProtKB-UniRule"/>
</dbReference>
<comment type="caution">
    <text evidence="4">The sequence shown here is derived from an EMBL/GenBank/DDBJ whole genome shotgun (WGS) entry which is preliminary data.</text>
</comment>
<dbReference type="GO" id="GO:0005615">
    <property type="term" value="C:extracellular space"/>
    <property type="evidence" value="ECO:0007669"/>
    <property type="project" value="TreeGrafter"/>
</dbReference>
<accession>A0A164ZY13</accession>
<feature type="region of interest" description="Disordered" evidence="3">
    <location>
        <begin position="253"/>
        <end position="273"/>
    </location>
</feature>
<feature type="region of interest" description="Disordered" evidence="3">
    <location>
        <begin position="136"/>
        <end position="198"/>
    </location>
</feature>
<feature type="compositionally biased region" description="Polar residues" evidence="3">
    <location>
        <begin position="161"/>
        <end position="198"/>
    </location>
</feature>
<protein>
    <recommendedName>
        <fullName evidence="6">Cuticle protein</fullName>
    </recommendedName>
</protein>
<dbReference type="PANTHER" id="PTHR12236">
    <property type="entry name" value="STRUCTURAL CONTITUENT OF CUTICLE"/>
    <property type="match status" value="1"/>
</dbReference>
<dbReference type="AlphaFoldDB" id="A0A164ZY13"/>
<evidence type="ECO:0000313" key="5">
    <source>
        <dbReference type="Proteomes" id="UP000076858"/>
    </source>
</evidence>
<dbReference type="PROSITE" id="PS51155">
    <property type="entry name" value="CHIT_BIND_RR_2"/>
    <property type="match status" value="1"/>
</dbReference>
<evidence type="ECO:0000313" key="4">
    <source>
        <dbReference type="EMBL" id="KZS16933.1"/>
    </source>
</evidence>
<keyword evidence="1 2" id="KW-0193">Cuticle</keyword>
<sequence>MLQLISIGHRKGNNHSCCNDTPVNMKFSQVALVLLATSLSCAAAVPINSPKKSIFSRSRWDRRTEETTTIRVYQPKYKTLFNFRQLPASSTFPPIPSQVIDSYSTSPPTVTKIPRHPLLVEELSVDPSLPAAATEPSAISFSDSSSSSSLDSTTQSSKPSFSMSNLLRPSNSMTNFFKSLSRNPKSNASPSSTVNPNVQFDMELPSSIMKPPSLVAYQSTTSNPLTGSSSFSFSSPVSEISVPSLSASFFSSTSPHVPKQSVSPGYSASSAGISPPRGTSIIVAASNPSDDTSLPRVPKSSSTAIHAVSTDSSITGDYSFSYRVSDASTNQDFGHQENRIGNNTQGRYDVALPDGRRQIVDYQVLNNSGYTADVSYVGDIKPFETVDIKLIEPPIIENTTPAPLLITNAKIEENMEFPI</sequence>
<dbReference type="Pfam" id="PF00379">
    <property type="entry name" value="Chitin_bind_4"/>
    <property type="match status" value="1"/>
</dbReference>
<feature type="compositionally biased region" description="Polar residues" evidence="3">
    <location>
        <begin position="260"/>
        <end position="272"/>
    </location>
</feature>
<evidence type="ECO:0000256" key="3">
    <source>
        <dbReference type="SAM" id="MobiDB-lite"/>
    </source>
</evidence>
<evidence type="ECO:0000256" key="1">
    <source>
        <dbReference type="ARBA" id="ARBA00022460"/>
    </source>
</evidence>
<dbReference type="InterPro" id="IPR000618">
    <property type="entry name" value="Insect_cuticle"/>
</dbReference>
<gene>
    <name evidence="4" type="ORF">APZ42_017575</name>
</gene>
<feature type="region of interest" description="Disordered" evidence="3">
    <location>
        <begin position="279"/>
        <end position="298"/>
    </location>
</feature>
<organism evidence="4 5">
    <name type="scientific">Daphnia magna</name>
    <dbReference type="NCBI Taxonomy" id="35525"/>
    <lineage>
        <taxon>Eukaryota</taxon>
        <taxon>Metazoa</taxon>
        <taxon>Ecdysozoa</taxon>
        <taxon>Arthropoda</taxon>
        <taxon>Crustacea</taxon>
        <taxon>Branchiopoda</taxon>
        <taxon>Diplostraca</taxon>
        <taxon>Cladocera</taxon>
        <taxon>Anomopoda</taxon>
        <taxon>Daphniidae</taxon>
        <taxon>Daphnia</taxon>
    </lineage>
</organism>
<dbReference type="OrthoDB" id="9531386at2759"/>
<dbReference type="STRING" id="35525.A0A164ZY13"/>
<name>A0A164ZY13_9CRUS</name>
<reference evidence="4 5" key="1">
    <citation type="submission" date="2016-03" db="EMBL/GenBank/DDBJ databases">
        <title>EvidentialGene: Evidence-directed Construction of Genes on Genomes.</title>
        <authorList>
            <person name="Gilbert D.G."/>
            <person name="Choi J.-H."/>
            <person name="Mockaitis K."/>
            <person name="Colbourne J."/>
            <person name="Pfrender M."/>
        </authorList>
    </citation>
    <scope>NUCLEOTIDE SEQUENCE [LARGE SCALE GENOMIC DNA]</scope>
    <source>
        <strain evidence="4 5">Xinb3</strain>
        <tissue evidence="4">Complete organism</tissue>
    </source>
</reference>
<dbReference type="EMBL" id="LRGB01000687">
    <property type="protein sequence ID" value="KZS16933.1"/>
    <property type="molecule type" value="Genomic_DNA"/>
</dbReference>
<proteinExistence type="predicted"/>
<dbReference type="Proteomes" id="UP000076858">
    <property type="component" value="Unassembled WGS sequence"/>
</dbReference>